<gene>
    <name evidence="3" type="ORF">UFOPK3077_00880</name>
</gene>
<feature type="region of interest" description="Disordered" evidence="1">
    <location>
        <begin position="78"/>
        <end position="100"/>
    </location>
</feature>
<feature type="domain" description="Lcl C-terminal" evidence="2">
    <location>
        <begin position="103"/>
        <end position="237"/>
    </location>
</feature>
<dbReference type="PANTHER" id="PTHR35812">
    <property type="entry name" value="LIPOPROTEIN"/>
    <property type="match status" value="1"/>
</dbReference>
<accession>A0A6J6YG04</accession>
<dbReference type="EMBL" id="CAFAAS010000007">
    <property type="protein sequence ID" value="CAB4806448.1"/>
    <property type="molecule type" value="Genomic_DNA"/>
</dbReference>
<feature type="compositionally biased region" description="Polar residues" evidence="1">
    <location>
        <begin position="83"/>
        <end position="92"/>
    </location>
</feature>
<dbReference type="AlphaFoldDB" id="A0A6J6YG04"/>
<protein>
    <submittedName>
        <fullName evidence="3">Unannotated protein</fullName>
    </submittedName>
</protein>
<name>A0A6J6YG04_9ZZZZ</name>
<organism evidence="3">
    <name type="scientific">freshwater metagenome</name>
    <dbReference type="NCBI Taxonomy" id="449393"/>
    <lineage>
        <taxon>unclassified sequences</taxon>
        <taxon>metagenomes</taxon>
        <taxon>ecological metagenomes</taxon>
    </lineage>
</organism>
<evidence type="ECO:0000313" key="3">
    <source>
        <dbReference type="EMBL" id="CAB4806448.1"/>
    </source>
</evidence>
<dbReference type="InterPro" id="IPR011460">
    <property type="entry name" value="Lcl_C"/>
</dbReference>
<evidence type="ECO:0000259" key="2">
    <source>
        <dbReference type="Pfam" id="PF07603"/>
    </source>
</evidence>
<feature type="domain" description="Lcl C-terminal" evidence="2">
    <location>
        <begin position="274"/>
        <end position="372"/>
    </location>
</feature>
<reference evidence="3" key="1">
    <citation type="submission" date="2020-05" db="EMBL/GenBank/DDBJ databases">
        <authorList>
            <person name="Chiriac C."/>
            <person name="Salcher M."/>
            <person name="Ghai R."/>
            <person name="Kavagutti S V."/>
        </authorList>
    </citation>
    <scope>NUCLEOTIDE SEQUENCE</scope>
</reference>
<evidence type="ECO:0000256" key="1">
    <source>
        <dbReference type="SAM" id="MobiDB-lite"/>
    </source>
</evidence>
<dbReference type="Pfam" id="PF07603">
    <property type="entry name" value="Lcl_C"/>
    <property type="match status" value="2"/>
</dbReference>
<sequence length="445" mass="48880">MKFPFSRLNFKKILLVTTACITSLVVILVGTVFALNDSRTVDAPVSTSTAAGIDTYPVVGTGQTIYWDLNGRTIDQPAVGDSLNEQNASHQGNAPKYRDNKDGTVTDLVTGLIWTQTLDLNKDGEINSLDQMTVGDALASAQSVNVGGYSDWRIPTLKEAYSLINFDGVDVGISSKLPTTPKPFIDTNFFDFGYGDTSVGDRYIDAHIVTTTFYAGKVYKYLQAMFGVNFADGRIKGYPPAIGVNGLSVPKFYIYYVRGAKNYGVNNFVDNQNGTITDKATSLMWSQADSLKGMDWATALKWVQKKNKEKYLGYSDWKLPDAKELQSIVDYTRSPSTTGRAAIDPMFSSTSIVNEAGEKDWPWYWSSTTHASVDPRTSESRGNEAAYVCFGRAIGKQFGMWLDVHGAGAQRSDSKIVDERVTDNSNGPQGDALRITNFVRLVRNA</sequence>
<dbReference type="PANTHER" id="PTHR35812:SF1">
    <property type="entry name" value="LIPOPROTEIN"/>
    <property type="match status" value="1"/>
</dbReference>
<proteinExistence type="predicted"/>